<keyword evidence="2" id="KW-0012">Acyltransferase</keyword>
<dbReference type="InterPro" id="IPR043129">
    <property type="entry name" value="ATPase_NBD"/>
</dbReference>
<evidence type="ECO:0000259" key="1">
    <source>
        <dbReference type="Pfam" id="PF00814"/>
    </source>
</evidence>
<dbReference type="Pfam" id="PF00814">
    <property type="entry name" value="TsaD"/>
    <property type="match status" value="1"/>
</dbReference>
<protein>
    <submittedName>
        <fullName evidence="2">tRNA (Adenosine(37)-N6)-threonylcarbamoyltransferase complex dimerization subunit type 1 TsaB</fullName>
        <ecNumber evidence="2">2.3.1.234</ecNumber>
    </submittedName>
</protein>
<dbReference type="AlphaFoldDB" id="A0A951QCB7"/>
<evidence type="ECO:0000313" key="3">
    <source>
        <dbReference type="Proteomes" id="UP000757435"/>
    </source>
</evidence>
<dbReference type="GO" id="GO:0061711">
    <property type="term" value="F:tRNA N(6)-L-threonylcarbamoyladenine synthase activity"/>
    <property type="evidence" value="ECO:0007669"/>
    <property type="project" value="UniProtKB-EC"/>
</dbReference>
<dbReference type="InterPro" id="IPR000905">
    <property type="entry name" value="Gcp-like_dom"/>
</dbReference>
<name>A0A951QCB7_9CYAN</name>
<dbReference type="SUPFAM" id="SSF53067">
    <property type="entry name" value="Actin-like ATPase domain"/>
    <property type="match status" value="1"/>
</dbReference>
<sequence length="207" mass="22664">MYALAIHTASADLGLALSNFDDLTRCQTWALGREVSTHLHLHLAEFLPPQIWSDLAFLAVAKGAGSFTGTRIGVVTARTLAQQLKIPLFGISTLAAIAQAHLTSPFKPADSETTLPDLAVQMLAQRGEVHVAIYSPELKPLLEDTVMSQAQWQQTLETWARPYHLMTAADGLGTTTPALLDLAYRDWQRGDRPDWSTVLPFYGQSPV</sequence>
<organism evidence="2 3">
    <name type="scientific">Drouetiella hepatica Uher 2000/2452</name>
    <dbReference type="NCBI Taxonomy" id="904376"/>
    <lineage>
        <taxon>Bacteria</taxon>
        <taxon>Bacillati</taxon>
        <taxon>Cyanobacteriota</taxon>
        <taxon>Cyanophyceae</taxon>
        <taxon>Oculatellales</taxon>
        <taxon>Oculatellaceae</taxon>
        <taxon>Drouetiella</taxon>
    </lineage>
</organism>
<dbReference type="NCBIfam" id="TIGR03725">
    <property type="entry name" value="T6A_YeaZ"/>
    <property type="match status" value="1"/>
</dbReference>
<gene>
    <name evidence="2" type="primary">tsaB</name>
    <name evidence="2" type="ORF">KME15_15920</name>
</gene>
<dbReference type="EMBL" id="JAHHHD010000018">
    <property type="protein sequence ID" value="MBW4660163.1"/>
    <property type="molecule type" value="Genomic_DNA"/>
</dbReference>
<keyword evidence="2" id="KW-0808">Transferase</keyword>
<dbReference type="Gene3D" id="3.30.420.40">
    <property type="match status" value="2"/>
</dbReference>
<proteinExistence type="predicted"/>
<accession>A0A951QCB7</accession>
<reference evidence="2" key="1">
    <citation type="submission" date="2021-05" db="EMBL/GenBank/DDBJ databases">
        <authorList>
            <person name="Pietrasiak N."/>
            <person name="Ward R."/>
            <person name="Stajich J.E."/>
            <person name="Kurbessoian T."/>
        </authorList>
    </citation>
    <scope>NUCLEOTIDE SEQUENCE</scope>
    <source>
        <strain evidence="2">UHER 2000/2452</strain>
    </source>
</reference>
<feature type="domain" description="Gcp-like" evidence="1">
    <location>
        <begin position="53"/>
        <end position="132"/>
    </location>
</feature>
<evidence type="ECO:0000313" key="2">
    <source>
        <dbReference type="EMBL" id="MBW4660163.1"/>
    </source>
</evidence>
<dbReference type="Proteomes" id="UP000757435">
    <property type="component" value="Unassembled WGS sequence"/>
</dbReference>
<dbReference type="InterPro" id="IPR022496">
    <property type="entry name" value="T6A_TsaB"/>
</dbReference>
<reference evidence="2" key="2">
    <citation type="journal article" date="2022" name="Microbiol. Resour. Announc.">
        <title>Metagenome Sequencing to Explore Phylogenomics of Terrestrial Cyanobacteria.</title>
        <authorList>
            <person name="Ward R.D."/>
            <person name="Stajich J.E."/>
            <person name="Johansen J.R."/>
            <person name="Huntemann M."/>
            <person name="Clum A."/>
            <person name="Foster B."/>
            <person name="Foster B."/>
            <person name="Roux S."/>
            <person name="Palaniappan K."/>
            <person name="Varghese N."/>
            <person name="Mukherjee S."/>
            <person name="Reddy T.B.K."/>
            <person name="Daum C."/>
            <person name="Copeland A."/>
            <person name="Chen I.A."/>
            <person name="Ivanova N.N."/>
            <person name="Kyrpides N.C."/>
            <person name="Shapiro N."/>
            <person name="Eloe-Fadrosh E.A."/>
            <person name="Pietrasiak N."/>
        </authorList>
    </citation>
    <scope>NUCLEOTIDE SEQUENCE</scope>
    <source>
        <strain evidence="2">UHER 2000/2452</strain>
    </source>
</reference>
<dbReference type="GO" id="GO:0002949">
    <property type="term" value="P:tRNA threonylcarbamoyladenosine modification"/>
    <property type="evidence" value="ECO:0007669"/>
    <property type="project" value="InterPro"/>
</dbReference>
<comment type="caution">
    <text evidence="2">The sequence shown here is derived from an EMBL/GenBank/DDBJ whole genome shotgun (WGS) entry which is preliminary data.</text>
</comment>
<dbReference type="EC" id="2.3.1.234" evidence="2"/>